<dbReference type="AlphaFoldDB" id="A0A8J6ATC8"/>
<dbReference type="EMBL" id="JAHDYR010000062">
    <property type="protein sequence ID" value="KAG9390990.1"/>
    <property type="molecule type" value="Genomic_DNA"/>
</dbReference>
<proteinExistence type="predicted"/>
<feature type="region of interest" description="Disordered" evidence="1">
    <location>
        <begin position="23"/>
        <end position="108"/>
    </location>
</feature>
<organism evidence="2 3">
    <name type="scientific">Carpediemonas membranifera</name>
    <dbReference type="NCBI Taxonomy" id="201153"/>
    <lineage>
        <taxon>Eukaryota</taxon>
        <taxon>Metamonada</taxon>
        <taxon>Carpediemonas-like organisms</taxon>
        <taxon>Carpediemonas</taxon>
    </lineage>
</organism>
<sequence length="256" mass="27949">MTDELNAFIGQFKGMGEAAFRGWQRENGLLEESDDSDEPEESKEEEPESPKEPEEPVAEEPEEPAAEKAKVVVEAVQQPSPAPADAVMEDARPEPSPQHPSPLQAPKSKLHQTTVMSSQEAETVLIGEESTLIMADMPTPPMSGVIASARPPSLGRIMTPLEAAHRPSPSDLELMADTPVAKPRVLPVDSPSWSTPALRSVPAATLRRYVATPSADPKPPAVTDLALMTRDECLALIRYLEAEKERIETEFGRFRR</sequence>
<feature type="compositionally biased region" description="Acidic residues" evidence="1">
    <location>
        <begin position="55"/>
        <end position="64"/>
    </location>
</feature>
<dbReference type="Proteomes" id="UP000717585">
    <property type="component" value="Unassembled WGS sequence"/>
</dbReference>
<keyword evidence="3" id="KW-1185">Reference proteome</keyword>
<name>A0A8J6ATC8_9EUKA</name>
<protein>
    <submittedName>
        <fullName evidence="2">Uncharacterized protein</fullName>
    </submittedName>
</protein>
<reference evidence="2" key="1">
    <citation type="submission" date="2021-05" db="EMBL/GenBank/DDBJ databases">
        <title>A free-living protist that lacks canonical eukaryotic 1 DNA replication and segregation systems.</title>
        <authorList>
            <person name="Salas-Leiva D.E."/>
            <person name="Tromer E.C."/>
            <person name="Curtis B.A."/>
            <person name="Jerlstrom-Hultqvist J."/>
            <person name="Kolisko M."/>
            <person name="Yi Z."/>
            <person name="Salas-Leiva J.S."/>
            <person name="Gallot-Lavallee L."/>
            <person name="Kops G.J.P.L."/>
            <person name="Archibald J.M."/>
            <person name="Simpson A.G.B."/>
            <person name="Roger A.J."/>
        </authorList>
    </citation>
    <scope>NUCLEOTIDE SEQUENCE</scope>
    <source>
        <strain evidence="2">BICM</strain>
    </source>
</reference>
<comment type="caution">
    <text evidence="2">The sequence shown here is derived from an EMBL/GenBank/DDBJ whole genome shotgun (WGS) entry which is preliminary data.</text>
</comment>
<evidence type="ECO:0000313" key="3">
    <source>
        <dbReference type="Proteomes" id="UP000717585"/>
    </source>
</evidence>
<accession>A0A8J6ATC8</accession>
<evidence type="ECO:0000256" key="1">
    <source>
        <dbReference type="SAM" id="MobiDB-lite"/>
    </source>
</evidence>
<feature type="compositionally biased region" description="Acidic residues" evidence="1">
    <location>
        <begin position="29"/>
        <end position="47"/>
    </location>
</feature>
<evidence type="ECO:0000313" key="2">
    <source>
        <dbReference type="EMBL" id="KAG9390990.1"/>
    </source>
</evidence>
<gene>
    <name evidence="2" type="ORF">J8273_7264</name>
</gene>